<dbReference type="Proteomes" id="UP001500751">
    <property type="component" value="Unassembled WGS sequence"/>
</dbReference>
<dbReference type="InterPro" id="IPR013378">
    <property type="entry name" value="InlB-like_B-rpt"/>
</dbReference>
<feature type="domain" description="LamG-like jellyroll fold" evidence="7">
    <location>
        <begin position="118"/>
        <end position="260"/>
    </location>
</feature>
<dbReference type="InterPro" id="IPR036691">
    <property type="entry name" value="Endo/exonu/phosph_ase_sf"/>
</dbReference>
<dbReference type="Pfam" id="PF02839">
    <property type="entry name" value="CBM_5_12"/>
    <property type="match status" value="2"/>
</dbReference>
<dbReference type="Pfam" id="PF18998">
    <property type="entry name" value="Flg_new_2"/>
    <property type="match status" value="2"/>
</dbReference>
<feature type="domain" description="Chitin-binding type-3" evidence="6">
    <location>
        <begin position="1642"/>
        <end position="1685"/>
    </location>
</feature>
<dbReference type="SMART" id="SM00560">
    <property type="entry name" value="LamGL"/>
    <property type="match status" value="2"/>
</dbReference>
<feature type="domain" description="Chitin-binding type-3" evidence="6">
    <location>
        <begin position="1692"/>
        <end position="1735"/>
    </location>
</feature>
<evidence type="ECO:0000313" key="9">
    <source>
        <dbReference type="Proteomes" id="UP001500751"/>
    </source>
</evidence>
<sequence>MAVRPHSVPHPPGRSPRRLLAAGVSIALAAAGLATAVAGPALADPAFDSRDAAVPVVSYTFDNDQGSKVADASGRTNDGTWTGTPVYGAGVSGKAAHVGVGKNFVTLPKVAGQTDGSGSFSFETWWYDNTESSDAPFVANQNFASCSNAGFTFYHLSGTYQQRSCFGVGGTKTYSTTATASIRNGWHYLAVVQDGAAHTYSYYVDGVLSSTTSTISGTTAANFNSGSPVRIGQDGTGAYSATDDALVDDFNFYNQPISADQIAADFAATNPATHFPVTVTDDGHGTGTASVLAPALGVADKLTAAPAAGYTFNAWVPVTPATLAINADGTFVAPGVPVTVLATFTPNTYTVAYDGNGADGGTTASQTLTYDQAAALTPNGFTAAGKQFIGWSTTPTGVPAYADQASVKNLTAVAKGTVTLYARWAPAGSFQVAEAGDAHVTVTSTADATAGWVLPGAQVTLTAKPATGYSSAWQAASPAGLAIAADGSFTMPAQNVSIKAVSSPNTYTVVFDGNGATAGSTASQKLTYDQSAALTANGFTRAGYGFLGWATGPTGTAAYTGGQTVSNLTAAANGSVTLYAVWARYRAAGDAVAPIASYDFDADKGGVVTDSSGQGNAAAWKGTAVYGKTGVGTGQSAHLNGGSFIQLPKVTGRTDGSGSFSISTWWGEYGETADAPIVSNQDFGACYNAGISLYNIDSSTTTRACWGQPTGGTRQYTASSTATLQGKWHYLTLVVDRTAQTVSYYIDGALFTTSTAGQVAAGTNFASGYPFNIGQDGTSVYGAMVDTLVDDFDFYNQALTPAQIANDYAATKPADPTLPDESTVDPVTPIPTLAPGFATDTFHGPQVRVNGQVSQSIAGLWNGGTVTSYTKTGGDAWLAVDGRGLVTGTAPGTAPQHPGTITVQATDGTATSSITVEVPVVAAGDAIQLATATWNLWDAGAHVDDSLLKDLTVVANNGLDVVAVQEDGGKVAHQIAQALGWYDYEGSQGLGIVSAYPISSAGIVAASAASPAIGVTVDAAGRDVRVWNAALDETAYGPEKACATAGTDAAAIVAAEKAGTRYAQAQAIAAAVKTDTAAAGTTPVLLLGDLASPSAADWTAATAAAHCGIGAVDWPVPDAIAAAGLKDSFREANPDPAGTPGTTWSPIVATNPATGAAEPQDRIDYVEYAGADLHLLGSNTLVAGWPSATAVNANAWTSDHAAVVTTFTLGTAAPAIPAPTVGVAKDTLLYQAGHGPADDAALRAAIGAAADPADAAITVDASTVHYDAVGYYTVLVTAAKNGYVSDPVAVTVHVVPVAAVAVANPAVSFAGLDVTHAAVVTALGATLSVPGSVDVDLAKVDTSVVGSYPLTVVGTDDYGFTATAAATIAITSPDLPPTVTAAVAPAAADGLAGWYVTAPTVTAAATDDSGAAPRVEYRVGDGDWLPYTGALTPDDGTWAYQFRATDGAGHVSAPVSVPVRTDRTAPATAAATTPGATIIAPVTVTLTALDAASGVARVEYHAGEGDWTAYTGPFTVTPLLTDQTFAFRAVDAAGNVEATHQLVLPAIKPIDPAITVTDATAPYGTAATVTVTISSPGLPATGTVTLTEGTTARGTAPLTAGQATFTLPIGLAAGAHTLTAAYSGSDLLNPASRPLTVTVTLPTAWNATTAYSAGAKVSYQGKQYLASYYSKNQAPGDPQGPWQEIVLTESGTAVWTPSRIFNTGDLVAFNGKTFKADWYTRNETPGSVTGPWEEQAPPGPNGIAAWTPTTVYNTGDKVTYQGATYQAQWHTRNQTPGVANGPWKKVG</sequence>
<evidence type="ECO:0000256" key="1">
    <source>
        <dbReference type="ARBA" id="ARBA00004196"/>
    </source>
</evidence>
<reference evidence="9" key="1">
    <citation type="journal article" date="2019" name="Int. J. Syst. Evol. Microbiol.">
        <title>The Global Catalogue of Microorganisms (GCM) 10K type strain sequencing project: providing services to taxonomists for standard genome sequencing and annotation.</title>
        <authorList>
            <consortium name="The Broad Institute Genomics Platform"/>
            <consortium name="The Broad Institute Genome Sequencing Center for Infectious Disease"/>
            <person name="Wu L."/>
            <person name="Ma J."/>
        </authorList>
    </citation>
    <scope>NUCLEOTIDE SEQUENCE [LARGE SCALE GENOMIC DNA]</scope>
    <source>
        <strain evidence="9">JCM 16014</strain>
    </source>
</reference>
<dbReference type="SUPFAM" id="SSF49899">
    <property type="entry name" value="Concanavalin A-like lectins/glucanases"/>
    <property type="match status" value="2"/>
</dbReference>
<dbReference type="Pfam" id="PF09479">
    <property type="entry name" value="Flg_new"/>
    <property type="match status" value="2"/>
</dbReference>
<protein>
    <submittedName>
        <fullName evidence="8">Uncharacterized protein</fullName>
    </submittedName>
</protein>
<evidence type="ECO:0000256" key="4">
    <source>
        <dbReference type="ARBA" id="ARBA00023157"/>
    </source>
</evidence>
<evidence type="ECO:0000259" key="7">
    <source>
        <dbReference type="SMART" id="SM00560"/>
    </source>
</evidence>
<dbReference type="InterPro" id="IPR058094">
    <property type="entry name" value="Ig-like_OmpL47-like"/>
</dbReference>
<organism evidence="8 9">
    <name type="scientific">Catenulispora yoronensis</name>
    <dbReference type="NCBI Taxonomy" id="450799"/>
    <lineage>
        <taxon>Bacteria</taxon>
        <taxon>Bacillati</taxon>
        <taxon>Actinomycetota</taxon>
        <taxon>Actinomycetes</taxon>
        <taxon>Catenulisporales</taxon>
        <taxon>Catenulisporaceae</taxon>
        <taxon>Catenulispora</taxon>
    </lineage>
</organism>
<dbReference type="InterPro" id="IPR044060">
    <property type="entry name" value="Bacterial_rp_domain"/>
</dbReference>
<dbReference type="Gene3D" id="2.60.40.10">
    <property type="entry name" value="Immunoglobulins"/>
    <property type="match status" value="3"/>
</dbReference>
<dbReference type="InterPro" id="IPR042229">
    <property type="entry name" value="Listeria/Bacterioides_rpt_sf"/>
</dbReference>
<feature type="chain" id="PRO_5046929346" evidence="5">
    <location>
        <begin position="44"/>
        <end position="1787"/>
    </location>
</feature>
<dbReference type="Gene3D" id="2.60.120.200">
    <property type="match status" value="2"/>
</dbReference>
<name>A0ABP5FWV6_9ACTN</name>
<dbReference type="NCBIfam" id="NF047446">
    <property type="entry name" value="barrel_OmpL47"/>
    <property type="match status" value="1"/>
</dbReference>
<dbReference type="EMBL" id="BAAAQN010000022">
    <property type="protein sequence ID" value="GAA2035633.1"/>
    <property type="molecule type" value="Genomic_DNA"/>
</dbReference>
<dbReference type="CDD" id="cd12215">
    <property type="entry name" value="ChiC_BD"/>
    <property type="match status" value="3"/>
</dbReference>
<dbReference type="RefSeq" id="WP_344667194.1">
    <property type="nucleotide sequence ID" value="NZ_BAAAQN010000022.1"/>
</dbReference>
<dbReference type="Gene3D" id="2.60.40.4270">
    <property type="entry name" value="Listeria-Bacteroides repeat domain"/>
    <property type="match status" value="2"/>
</dbReference>
<feature type="signal peptide" evidence="5">
    <location>
        <begin position="1"/>
        <end position="43"/>
    </location>
</feature>
<keyword evidence="4" id="KW-1015">Disulfide bond</keyword>
<evidence type="ECO:0000256" key="2">
    <source>
        <dbReference type="ARBA" id="ARBA00022729"/>
    </source>
</evidence>
<comment type="caution">
    <text evidence="8">The sequence shown here is derived from an EMBL/GenBank/DDBJ whole genome shotgun (WGS) entry which is preliminary data.</text>
</comment>
<dbReference type="PANTHER" id="PTHR41349">
    <property type="match status" value="1"/>
</dbReference>
<proteinExistence type="predicted"/>
<dbReference type="InterPro" id="IPR013783">
    <property type="entry name" value="Ig-like_fold"/>
</dbReference>
<dbReference type="InterPro" id="IPR013320">
    <property type="entry name" value="ConA-like_dom_sf"/>
</dbReference>
<dbReference type="SUPFAM" id="SSF56219">
    <property type="entry name" value="DNase I-like"/>
    <property type="match status" value="1"/>
</dbReference>
<dbReference type="SMART" id="SM00495">
    <property type="entry name" value="ChtBD3"/>
    <property type="match status" value="3"/>
</dbReference>
<feature type="domain" description="LamG-like jellyroll fold" evidence="7">
    <location>
        <begin position="658"/>
        <end position="802"/>
    </location>
</feature>
<evidence type="ECO:0000256" key="5">
    <source>
        <dbReference type="SAM" id="SignalP"/>
    </source>
</evidence>
<dbReference type="Gene3D" id="2.10.10.20">
    <property type="entry name" value="Carbohydrate-binding module superfamily 5/12"/>
    <property type="match status" value="3"/>
</dbReference>
<keyword evidence="9" id="KW-1185">Reference proteome</keyword>
<keyword evidence="3" id="KW-0378">Hydrolase</keyword>
<comment type="subcellular location">
    <subcellularLocation>
        <location evidence="1">Cell envelope</location>
    </subcellularLocation>
</comment>
<dbReference type="PANTHER" id="PTHR41349:SF1">
    <property type="entry name" value="PROTEIN CBG08683"/>
    <property type="match status" value="1"/>
</dbReference>
<accession>A0ABP5FWV6</accession>
<dbReference type="InterPro" id="IPR003610">
    <property type="entry name" value="CBM5/12"/>
</dbReference>
<dbReference type="InterPro" id="IPR032109">
    <property type="entry name" value="Big_3_5"/>
</dbReference>
<evidence type="ECO:0000256" key="3">
    <source>
        <dbReference type="ARBA" id="ARBA00022801"/>
    </source>
</evidence>
<dbReference type="Pfam" id="PF16640">
    <property type="entry name" value="Big_3_5"/>
    <property type="match status" value="1"/>
</dbReference>
<evidence type="ECO:0000313" key="8">
    <source>
        <dbReference type="EMBL" id="GAA2035633.1"/>
    </source>
</evidence>
<dbReference type="Gene3D" id="3.60.10.10">
    <property type="entry name" value="Endonuclease/exonuclease/phosphatase"/>
    <property type="match status" value="1"/>
</dbReference>
<dbReference type="InterPro" id="IPR036573">
    <property type="entry name" value="CBM_sf_5/12"/>
</dbReference>
<dbReference type="InterPro" id="IPR006558">
    <property type="entry name" value="LamG-like"/>
</dbReference>
<dbReference type="SUPFAM" id="SSF51055">
    <property type="entry name" value="Carbohydrate binding domain"/>
    <property type="match status" value="3"/>
</dbReference>
<keyword evidence="2 5" id="KW-0732">Signal</keyword>
<feature type="domain" description="Chitin-binding type-3" evidence="6">
    <location>
        <begin position="1743"/>
        <end position="1786"/>
    </location>
</feature>
<gene>
    <name evidence="8" type="ORF">GCM10009839_40520</name>
</gene>
<evidence type="ECO:0000259" key="6">
    <source>
        <dbReference type="SMART" id="SM00495"/>
    </source>
</evidence>